<dbReference type="Proteomes" id="UP000629025">
    <property type="component" value="Unassembled WGS sequence"/>
</dbReference>
<evidence type="ECO:0000313" key="5">
    <source>
        <dbReference type="Proteomes" id="UP000629025"/>
    </source>
</evidence>
<organism evidence="4 5">
    <name type="scientific">Marinobacterium zhoushanense</name>
    <dbReference type="NCBI Taxonomy" id="1679163"/>
    <lineage>
        <taxon>Bacteria</taxon>
        <taxon>Pseudomonadati</taxon>
        <taxon>Pseudomonadota</taxon>
        <taxon>Gammaproteobacteria</taxon>
        <taxon>Oceanospirillales</taxon>
        <taxon>Oceanospirillaceae</taxon>
        <taxon>Marinobacterium</taxon>
    </lineage>
</organism>
<dbReference type="InterPro" id="IPR050268">
    <property type="entry name" value="NADH-dep_flavin_reductase"/>
</dbReference>
<feature type="domain" description="Flavin reductase like" evidence="3">
    <location>
        <begin position="15"/>
        <end position="159"/>
    </location>
</feature>
<dbReference type="InterPro" id="IPR036390">
    <property type="entry name" value="WH_DNA-bd_sf"/>
</dbReference>
<comment type="caution">
    <text evidence="4">The sequence shown here is derived from an EMBL/GenBank/DDBJ whole genome shotgun (WGS) entry which is preliminary data.</text>
</comment>
<dbReference type="RefSeq" id="WP_188746507.1">
    <property type="nucleotide sequence ID" value="NZ_BMIJ01000002.1"/>
</dbReference>
<name>A0ABQ1KA14_9GAMM</name>
<evidence type="ECO:0000259" key="3">
    <source>
        <dbReference type="SMART" id="SM00903"/>
    </source>
</evidence>
<dbReference type="SUPFAM" id="SSF46785">
    <property type="entry name" value="Winged helix' DNA-binding domain"/>
    <property type="match status" value="1"/>
</dbReference>
<evidence type="ECO:0000256" key="1">
    <source>
        <dbReference type="ARBA" id="ARBA00008898"/>
    </source>
</evidence>
<dbReference type="InterPro" id="IPR012349">
    <property type="entry name" value="Split_barrel_FMN-bd"/>
</dbReference>
<dbReference type="EMBL" id="BMIJ01000002">
    <property type="protein sequence ID" value="GGB88572.1"/>
    <property type="molecule type" value="Genomic_DNA"/>
</dbReference>
<dbReference type="InterPro" id="IPR002563">
    <property type="entry name" value="Flavin_Rdtase-like_dom"/>
</dbReference>
<evidence type="ECO:0000256" key="2">
    <source>
        <dbReference type="ARBA" id="ARBA00023002"/>
    </source>
</evidence>
<sequence>MSETSLDPHAFRRALGNFATGITVVTAQSAEGERIGLTVNSFNSVSLDPPLVLWSLDKRSADSMALIRSAGHFAINVLAADQLDLSNQFARPQKDKFNGVEFSEGMGKAPLLDACAANFQCELHQEIDAGDHWILLGRVLAFDDHGRAPLLYYQGAYSLVTPHPRVAQRPESTEEDEALQGRLGNNLLYLMLQAVNAYQSAYLPKQQALGLSISEARLLILLSSRPGADANALALDSALPGSEIREGLDNLKLSGLVCDAGPGFCLTEQGRKRAREYWALSEQEQSQVFADYNSDQIEQFKEILNRIIRNA</sequence>
<gene>
    <name evidence="4" type="ORF">GCM10011352_13230</name>
</gene>
<dbReference type="PANTHER" id="PTHR30466">
    <property type="entry name" value="FLAVIN REDUCTASE"/>
    <property type="match status" value="1"/>
</dbReference>
<protein>
    <submittedName>
        <fullName evidence="4">Flavin oxidoreductase</fullName>
    </submittedName>
</protein>
<evidence type="ECO:0000313" key="4">
    <source>
        <dbReference type="EMBL" id="GGB88572.1"/>
    </source>
</evidence>
<keyword evidence="2" id="KW-0560">Oxidoreductase</keyword>
<dbReference type="SUPFAM" id="SSF50475">
    <property type="entry name" value="FMN-binding split barrel"/>
    <property type="match status" value="1"/>
</dbReference>
<proteinExistence type="inferred from homology"/>
<dbReference type="Gene3D" id="1.10.10.10">
    <property type="entry name" value="Winged helix-like DNA-binding domain superfamily/Winged helix DNA-binding domain"/>
    <property type="match status" value="1"/>
</dbReference>
<dbReference type="SMART" id="SM00903">
    <property type="entry name" value="Flavin_Reduct"/>
    <property type="match status" value="1"/>
</dbReference>
<dbReference type="PANTHER" id="PTHR30466:SF11">
    <property type="entry name" value="FLAVIN-DEPENDENT MONOOXYGENASE, REDUCTASE SUBUNIT HSAB"/>
    <property type="match status" value="1"/>
</dbReference>
<reference evidence="5" key="1">
    <citation type="journal article" date="2019" name="Int. J. Syst. Evol. Microbiol.">
        <title>The Global Catalogue of Microorganisms (GCM) 10K type strain sequencing project: providing services to taxonomists for standard genome sequencing and annotation.</title>
        <authorList>
            <consortium name="The Broad Institute Genomics Platform"/>
            <consortium name="The Broad Institute Genome Sequencing Center for Infectious Disease"/>
            <person name="Wu L."/>
            <person name="Ma J."/>
        </authorList>
    </citation>
    <scope>NUCLEOTIDE SEQUENCE [LARGE SCALE GENOMIC DNA]</scope>
    <source>
        <strain evidence="5">CGMCC 1.15341</strain>
    </source>
</reference>
<dbReference type="Gene3D" id="2.30.110.10">
    <property type="entry name" value="Electron Transport, Fmn-binding Protein, Chain A"/>
    <property type="match status" value="1"/>
</dbReference>
<dbReference type="NCBIfam" id="NF045919">
    <property type="entry name" value="HphnlacHdxRed"/>
    <property type="match status" value="1"/>
</dbReference>
<comment type="similarity">
    <text evidence="1">Belongs to the non-flavoprotein flavin reductase family.</text>
</comment>
<keyword evidence="5" id="KW-1185">Reference proteome</keyword>
<dbReference type="InterPro" id="IPR036388">
    <property type="entry name" value="WH-like_DNA-bd_sf"/>
</dbReference>
<accession>A0ABQ1KA14</accession>
<dbReference type="Pfam" id="PF01613">
    <property type="entry name" value="Flavin_Reduct"/>
    <property type="match status" value="1"/>
</dbReference>